<dbReference type="GO" id="GO:0005635">
    <property type="term" value="C:nuclear envelope"/>
    <property type="evidence" value="ECO:0007669"/>
    <property type="project" value="TreeGrafter"/>
</dbReference>
<dbReference type="PANTHER" id="PTHR33416">
    <property type="entry name" value="NUCLEAR PORE COMPLEX PROTEIN NUP1"/>
    <property type="match status" value="1"/>
</dbReference>
<dbReference type="Proteomes" id="UP000712600">
    <property type="component" value="Unassembled WGS sequence"/>
</dbReference>
<dbReference type="EMBL" id="QGKX02001521">
    <property type="protein sequence ID" value="KAF3509446.1"/>
    <property type="molecule type" value="Genomic_DNA"/>
</dbReference>
<reference evidence="2" key="1">
    <citation type="submission" date="2019-12" db="EMBL/GenBank/DDBJ databases">
        <title>Genome sequencing and annotation of Brassica cretica.</title>
        <authorList>
            <person name="Studholme D.J."/>
            <person name="Sarris P."/>
        </authorList>
    </citation>
    <scope>NUCLEOTIDE SEQUENCE</scope>
    <source>
        <strain evidence="2">PFS-109/04</strain>
        <tissue evidence="2">Leaf</tissue>
    </source>
</reference>
<evidence type="ECO:0000313" key="2">
    <source>
        <dbReference type="EMBL" id="KAF3509446.1"/>
    </source>
</evidence>
<dbReference type="PANTHER" id="PTHR33416:SF17">
    <property type="entry name" value="PROTEIN KAKU4"/>
    <property type="match status" value="1"/>
</dbReference>
<organism evidence="2 3">
    <name type="scientific">Brassica cretica</name>
    <name type="common">Mustard</name>
    <dbReference type="NCBI Taxonomy" id="69181"/>
    <lineage>
        <taxon>Eukaryota</taxon>
        <taxon>Viridiplantae</taxon>
        <taxon>Streptophyta</taxon>
        <taxon>Embryophyta</taxon>
        <taxon>Tracheophyta</taxon>
        <taxon>Spermatophyta</taxon>
        <taxon>Magnoliopsida</taxon>
        <taxon>eudicotyledons</taxon>
        <taxon>Gunneridae</taxon>
        <taxon>Pentapetalae</taxon>
        <taxon>rosids</taxon>
        <taxon>malvids</taxon>
        <taxon>Brassicales</taxon>
        <taxon>Brassicaceae</taxon>
        <taxon>Brassiceae</taxon>
        <taxon>Brassica</taxon>
    </lineage>
</organism>
<evidence type="ECO:0000313" key="3">
    <source>
        <dbReference type="Proteomes" id="UP000712600"/>
    </source>
</evidence>
<dbReference type="AlphaFoldDB" id="A0A8S9P0D9"/>
<comment type="caution">
    <text evidence="2">The sequence shown here is derived from an EMBL/GenBank/DDBJ whole genome shotgun (WGS) entry which is preliminary data.</text>
</comment>
<proteinExistence type="predicted"/>
<sequence>MVSSLFSDIEGDGDVEKNITEFAEDETMVELLTTLVVYVNVLNVDLVNAQQSTIQRLGSKRVIEQLLMQETFAREEGDRLIDIIKARVVDHPNVLASNDGRHSDNGMASEVNVGEMSNKAVMEAKRWLEEKKSASNSKSKCHAFSPSD</sequence>
<gene>
    <name evidence="2" type="ORF">F2Q69_00009778</name>
</gene>
<feature type="region of interest" description="Disordered" evidence="1">
    <location>
        <begin position="129"/>
        <end position="148"/>
    </location>
</feature>
<dbReference type="GO" id="GO:0071763">
    <property type="term" value="P:nuclear membrane organization"/>
    <property type="evidence" value="ECO:0007669"/>
    <property type="project" value="TreeGrafter"/>
</dbReference>
<protein>
    <submittedName>
        <fullName evidence="2">Uncharacterized protein</fullName>
    </submittedName>
</protein>
<accession>A0A8S9P0D9</accession>
<evidence type="ECO:0000256" key="1">
    <source>
        <dbReference type="SAM" id="MobiDB-lite"/>
    </source>
</evidence>
<name>A0A8S9P0D9_BRACR</name>